<reference evidence="1" key="2">
    <citation type="journal article" date="2024" name="Plant">
        <title>Genomic evolution and insights into agronomic trait innovations of Sesamum species.</title>
        <authorList>
            <person name="Miao H."/>
            <person name="Wang L."/>
            <person name="Qu L."/>
            <person name="Liu H."/>
            <person name="Sun Y."/>
            <person name="Le M."/>
            <person name="Wang Q."/>
            <person name="Wei S."/>
            <person name="Zheng Y."/>
            <person name="Lin W."/>
            <person name="Duan Y."/>
            <person name="Cao H."/>
            <person name="Xiong S."/>
            <person name="Wang X."/>
            <person name="Wei L."/>
            <person name="Li C."/>
            <person name="Ma Q."/>
            <person name="Ju M."/>
            <person name="Zhao R."/>
            <person name="Li G."/>
            <person name="Mu C."/>
            <person name="Tian Q."/>
            <person name="Mei H."/>
            <person name="Zhang T."/>
            <person name="Gao T."/>
            <person name="Zhang H."/>
        </authorList>
    </citation>
    <scope>NUCLEOTIDE SEQUENCE</scope>
    <source>
        <strain evidence="1">KEN1</strain>
    </source>
</reference>
<accession>A0AAW2VZI6</accession>
<organism evidence="1">
    <name type="scientific">Sesamum latifolium</name>
    <dbReference type="NCBI Taxonomy" id="2727402"/>
    <lineage>
        <taxon>Eukaryota</taxon>
        <taxon>Viridiplantae</taxon>
        <taxon>Streptophyta</taxon>
        <taxon>Embryophyta</taxon>
        <taxon>Tracheophyta</taxon>
        <taxon>Spermatophyta</taxon>
        <taxon>Magnoliopsida</taxon>
        <taxon>eudicotyledons</taxon>
        <taxon>Gunneridae</taxon>
        <taxon>Pentapetalae</taxon>
        <taxon>asterids</taxon>
        <taxon>lamiids</taxon>
        <taxon>Lamiales</taxon>
        <taxon>Pedaliaceae</taxon>
        <taxon>Sesamum</taxon>
    </lineage>
</organism>
<dbReference type="AlphaFoldDB" id="A0AAW2VZI6"/>
<gene>
    <name evidence="1" type="ORF">Slati_2782600</name>
</gene>
<reference evidence="1" key="1">
    <citation type="submission" date="2020-06" db="EMBL/GenBank/DDBJ databases">
        <authorList>
            <person name="Li T."/>
            <person name="Hu X."/>
            <person name="Zhang T."/>
            <person name="Song X."/>
            <person name="Zhang H."/>
            <person name="Dai N."/>
            <person name="Sheng W."/>
            <person name="Hou X."/>
            <person name="Wei L."/>
        </authorList>
    </citation>
    <scope>NUCLEOTIDE SEQUENCE</scope>
    <source>
        <strain evidence="1">KEN1</strain>
        <tissue evidence="1">Leaf</tissue>
    </source>
</reference>
<proteinExistence type="predicted"/>
<evidence type="ECO:0000313" key="1">
    <source>
        <dbReference type="EMBL" id="KAL0434483.1"/>
    </source>
</evidence>
<evidence type="ECO:0008006" key="2">
    <source>
        <dbReference type="Google" id="ProtNLM"/>
    </source>
</evidence>
<sequence>MAFRTAGALLAFMDIPRFLDGRRGGTCYESSRRSRLGYGFVQATSTRSWINERNKGFLSVPKDKFKTFGFVWRTADCRT</sequence>
<name>A0AAW2VZI6_9LAMI</name>
<protein>
    <recommendedName>
        <fullName evidence="2">Secreted protein</fullName>
    </recommendedName>
</protein>
<comment type="caution">
    <text evidence="1">The sequence shown here is derived from an EMBL/GenBank/DDBJ whole genome shotgun (WGS) entry which is preliminary data.</text>
</comment>
<dbReference type="EMBL" id="JACGWN010000009">
    <property type="protein sequence ID" value="KAL0434483.1"/>
    <property type="molecule type" value="Genomic_DNA"/>
</dbReference>